<dbReference type="Proteomes" id="UP000306319">
    <property type="component" value="Unassembled WGS sequence"/>
</dbReference>
<protein>
    <submittedName>
        <fullName evidence="1">RagB/SusD family nutrient uptake outer membrane protein</fullName>
    </submittedName>
</protein>
<keyword evidence="2" id="KW-1185">Reference proteome</keyword>
<gene>
    <name evidence="1" type="ORF">E5331_13865</name>
</gene>
<sequence length="558" mass="62732">MKKIALYMTGLSLLVLPTSCMQEFEPQGGSVTSNQAAEAPGAYENFVASITSAISGKFTFTGSSYQQPNDFGYTGFYLIRDVMGQDIVAVNNNWFNNWYQCGVGLAPIYLNCQQPWTFYYSEIYSCNTVLKLAGENPDEQKIAGAGIAHCLRGMFYLELAQMYAQETYAANKEALTVPIIPENLPLSEATNNPRVTNEVMFKYILENLDIAETQLANYTRPDKTTPDVSVVYGLKARTYLLMEDWANAEKYAKLAQQGYSIMTAEQYTDRVHGFNDANFTNSWMLTCGFKSDDPCITYNDGDSSWGTWMICEFPSGSTGLGYYNSYGGANLIDRHLYETIPATDARKKCYVDFALDELDPEADKDAIIEALSAYSDVPENVYGTGLCQNQFGGMPLKFRSANGNHENNQVGYCVDLPMMRVEEMVLIEAEAAGMQSEGRGIQILTDFAKTRDPEYVYGTHNEAYNNTSTPAFRNEIWWQRRVEFWGEGFATFDIKRLQKGIIRNYEGTNHVEGYRWNTNKPADWMTFCIIQTESNYNGGIINNPTPIAPTADSPVHIW</sequence>
<organism evidence="1 2">
    <name type="scientific">Lepagella muris</name>
    <dbReference type="NCBI Taxonomy" id="3032870"/>
    <lineage>
        <taxon>Bacteria</taxon>
        <taxon>Pseudomonadati</taxon>
        <taxon>Bacteroidota</taxon>
        <taxon>Bacteroidia</taxon>
        <taxon>Bacteroidales</taxon>
        <taxon>Muribaculaceae</taxon>
        <taxon>Lepagella</taxon>
    </lineage>
</organism>
<reference evidence="1" key="1">
    <citation type="submission" date="2019-04" db="EMBL/GenBank/DDBJ databases">
        <title>Microbes associate with the intestines of laboratory mice.</title>
        <authorList>
            <person name="Navarre W."/>
            <person name="Wong E."/>
            <person name="Huang K."/>
            <person name="Tropini C."/>
            <person name="Ng K."/>
            <person name="Yu B."/>
        </authorList>
    </citation>
    <scope>NUCLEOTIDE SEQUENCE</scope>
    <source>
        <strain evidence="1">NM04_E33</strain>
    </source>
</reference>
<comment type="caution">
    <text evidence="1">The sequence shown here is derived from an EMBL/GenBank/DDBJ whole genome shotgun (WGS) entry which is preliminary data.</text>
</comment>
<accession>A0AC61RH70</accession>
<name>A0AC61RH70_9BACT</name>
<dbReference type="EMBL" id="SRYB01000023">
    <property type="protein sequence ID" value="TGY77528.1"/>
    <property type="molecule type" value="Genomic_DNA"/>
</dbReference>
<evidence type="ECO:0000313" key="2">
    <source>
        <dbReference type="Proteomes" id="UP000306319"/>
    </source>
</evidence>
<proteinExistence type="predicted"/>
<evidence type="ECO:0000313" key="1">
    <source>
        <dbReference type="EMBL" id="TGY77528.1"/>
    </source>
</evidence>